<dbReference type="InterPro" id="IPR037066">
    <property type="entry name" value="Plug_dom_sf"/>
</dbReference>
<dbReference type="InterPro" id="IPR036942">
    <property type="entry name" value="Beta-barrel_TonB_sf"/>
</dbReference>
<evidence type="ECO:0000256" key="2">
    <source>
        <dbReference type="ARBA" id="ARBA00022448"/>
    </source>
</evidence>
<dbReference type="PANTHER" id="PTHR30069">
    <property type="entry name" value="TONB-DEPENDENT OUTER MEMBRANE RECEPTOR"/>
    <property type="match status" value="1"/>
</dbReference>
<evidence type="ECO:0000256" key="6">
    <source>
        <dbReference type="ARBA" id="ARBA00023136"/>
    </source>
</evidence>
<dbReference type="Gene3D" id="2.60.40.1120">
    <property type="entry name" value="Carboxypeptidase-like, regulatory domain"/>
    <property type="match status" value="1"/>
</dbReference>
<keyword evidence="6" id="KW-0472">Membrane</keyword>
<evidence type="ECO:0000256" key="5">
    <source>
        <dbReference type="ARBA" id="ARBA00022729"/>
    </source>
</evidence>
<comment type="caution">
    <text evidence="11">The sequence shown here is derived from an EMBL/GenBank/DDBJ whole genome shotgun (WGS) entry which is preliminary data.</text>
</comment>
<feature type="domain" description="Outer membrane protein beta-barrel" evidence="10">
    <location>
        <begin position="382"/>
        <end position="787"/>
    </location>
</feature>
<dbReference type="InterPro" id="IPR013784">
    <property type="entry name" value="Carb-bd-like_fold"/>
</dbReference>
<dbReference type="InterPro" id="IPR012910">
    <property type="entry name" value="Plug_dom"/>
</dbReference>
<dbReference type="GO" id="GO:0009279">
    <property type="term" value="C:cell outer membrane"/>
    <property type="evidence" value="ECO:0007669"/>
    <property type="project" value="UniProtKB-SubCell"/>
</dbReference>
<evidence type="ECO:0000256" key="3">
    <source>
        <dbReference type="ARBA" id="ARBA00022452"/>
    </source>
</evidence>
<keyword evidence="2" id="KW-0813">Transport</keyword>
<evidence type="ECO:0000256" key="1">
    <source>
        <dbReference type="ARBA" id="ARBA00004571"/>
    </source>
</evidence>
<dbReference type="Pfam" id="PF14905">
    <property type="entry name" value="OMP_b-brl_3"/>
    <property type="match status" value="1"/>
</dbReference>
<comment type="subcellular location">
    <subcellularLocation>
        <location evidence="1">Cell outer membrane</location>
        <topology evidence="1">Multi-pass membrane protein</topology>
    </subcellularLocation>
</comment>
<keyword evidence="11" id="KW-0675">Receptor</keyword>
<dbReference type="EMBL" id="JABBGC010000001">
    <property type="protein sequence ID" value="NML38832.1"/>
    <property type="molecule type" value="Genomic_DNA"/>
</dbReference>
<protein>
    <submittedName>
        <fullName evidence="11">TonB-dependent receptor</fullName>
    </submittedName>
</protein>
<feature type="chain" id="PRO_5032611354" evidence="8">
    <location>
        <begin position="23"/>
        <end position="812"/>
    </location>
</feature>
<dbReference type="Gene3D" id="2.170.130.10">
    <property type="entry name" value="TonB-dependent receptor, plug domain"/>
    <property type="match status" value="1"/>
</dbReference>
<dbReference type="Pfam" id="PF07715">
    <property type="entry name" value="Plug"/>
    <property type="match status" value="1"/>
</dbReference>
<dbReference type="AlphaFoldDB" id="A0A848GP98"/>
<evidence type="ECO:0000259" key="10">
    <source>
        <dbReference type="Pfam" id="PF14905"/>
    </source>
</evidence>
<feature type="signal peptide" evidence="8">
    <location>
        <begin position="1"/>
        <end position="22"/>
    </location>
</feature>
<proteinExistence type="predicted"/>
<evidence type="ECO:0000256" key="8">
    <source>
        <dbReference type="SAM" id="SignalP"/>
    </source>
</evidence>
<dbReference type="SUPFAM" id="SSF56935">
    <property type="entry name" value="Porins"/>
    <property type="match status" value="1"/>
</dbReference>
<evidence type="ECO:0000313" key="12">
    <source>
        <dbReference type="Proteomes" id="UP000583266"/>
    </source>
</evidence>
<dbReference type="PANTHER" id="PTHR30069:SF29">
    <property type="entry name" value="HEMOGLOBIN AND HEMOGLOBIN-HAPTOGLOBIN-BINDING PROTEIN 1-RELATED"/>
    <property type="match status" value="1"/>
</dbReference>
<evidence type="ECO:0000256" key="7">
    <source>
        <dbReference type="ARBA" id="ARBA00023237"/>
    </source>
</evidence>
<keyword evidence="7" id="KW-0998">Cell outer membrane</keyword>
<dbReference type="GO" id="GO:0030246">
    <property type="term" value="F:carbohydrate binding"/>
    <property type="evidence" value="ECO:0007669"/>
    <property type="project" value="InterPro"/>
</dbReference>
<keyword evidence="4" id="KW-0812">Transmembrane</keyword>
<dbReference type="SUPFAM" id="SSF49452">
    <property type="entry name" value="Starch-binding domain-like"/>
    <property type="match status" value="1"/>
</dbReference>
<dbReference type="InterPro" id="IPR041700">
    <property type="entry name" value="OMP_b-brl_3"/>
</dbReference>
<dbReference type="Gene3D" id="2.40.170.20">
    <property type="entry name" value="TonB-dependent receptor, beta-barrel domain"/>
    <property type="match status" value="1"/>
</dbReference>
<dbReference type="RefSeq" id="WP_169225800.1">
    <property type="nucleotide sequence ID" value="NZ_JABBGC010000001.1"/>
</dbReference>
<dbReference type="GO" id="GO:0044718">
    <property type="term" value="P:siderophore transmembrane transport"/>
    <property type="evidence" value="ECO:0007669"/>
    <property type="project" value="TreeGrafter"/>
</dbReference>
<dbReference type="GO" id="GO:0015344">
    <property type="term" value="F:siderophore uptake transmembrane transporter activity"/>
    <property type="evidence" value="ECO:0007669"/>
    <property type="project" value="TreeGrafter"/>
</dbReference>
<organism evidence="11 12">
    <name type="scientific">Chitinophaga fulva</name>
    <dbReference type="NCBI Taxonomy" id="2728842"/>
    <lineage>
        <taxon>Bacteria</taxon>
        <taxon>Pseudomonadati</taxon>
        <taxon>Bacteroidota</taxon>
        <taxon>Chitinophagia</taxon>
        <taxon>Chitinophagales</taxon>
        <taxon>Chitinophagaceae</taxon>
        <taxon>Chitinophaga</taxon>
    </lineage>
</organism>
<evidence type="ECO:0000256" key="4">
    <source>
        <dbReference type="ARBA" id="ARBA00022692"/>
    </source>
</evidence>
<evidence type="ECO:0000313" key="11">
    <source>
        <dbReference type="EMBL" id="NML38832.1"/>
    </source>
</evidence>
<evidence type="ECO:0000259" key="9">
    <source>
        <dbReference type="Pfam" id="PF07715"/>
    </source>
</evidence>
<dbReference type="InterPro" id="IPR039426">
    <property type="entry name" value="TonB-dep_rcpt-like"/>
</dbReference>
<accession>A0A848GP98</accession>
<sequence>MFRKPLGYLLWVVIPFTQGVFAQTNPGAYTVRGIVADSVSRQPIPYATIGITDEQQTPAASAYSGENGTFKMSLQKAGRFKLILSSVGYRPASQPLLIDKEKMLIQLDTLFLAATTVQLSGIQVISQWQLVEQKPGMLVYNAESDISNRGGTAADVLRKAPALNVDPQGKVTMRGSGTLKILVDGKYSGQMARSPADALNMMPANIIRSVEIITSPSARYDAEGAAGVINIITKKGSKSFSGNLEVMASNWEQAFNPRISLSRNRWNMSLHGHLHRAQDKSSAEMERTVLNNGQPTMVIRQETRKNNIMPHSSGELSLGFLPDSLSEISLTVNGWLGNWPDASQQHTVISLPDGTITDQYQQRVGSKEKFAGTDIALGYTRRLKRDGQEITLLAQFSPSKENTSYNSHQWTGDDKTRYREDNVNRTLNREWTFQADYTHPLTADGRYTLQGGLKSIFRHADKRYQVWSADGPPPADMVLQADRSDNFIYSQDVLAGYLLMKMKLPRGWNAEAGSRLESTHIKGHFNAPGSAFSNNFLNLVPTANISKKLDEAQTITLSYTQRLTRPYIWDLNPNANASDPRNITVGNPTLRPETMHQGELSYGWTSPAGTFINAAAFLKKTNNTIIDLTTTNAAGIATTRKENLAGNVQYGLNLSGAVSPTANWSFNSNVNINHLNFESDALMVVNTGWAADFNLNALYKLPGAVSLQAFGEYDTRIVTLQGHKTPRFYYSFSAKKELKATRMTVTLAAINPFNQTIRQKEYIHAASFRTGILNRYYNQALKVTLNWEFGSMFEQRGRKKISNDDVREQSKG</sequence>
<keyword evidence="12" id="KW-1185">Reference proteome</keyword>
<keyword evidence="5 8" id="KW-0732">Signal</keyword>
<name>A0A848GP98_9BACT</name>
<feature type="domain" description="TonB-dependent receptor plug" evidence="9">
    <location>
        <begin position="148"/>
        <end position="228"/>
    </location>
</feature>
<reference evidence="11 12" key="1">
    <citation type="submission" date="2020-04" db="EMBL/GenBank/DDBJ databases">
        <title>Chitinophaga sp. G-6-1-13 sp. nov., isolated from soil.</title>
        <authorList>
            <person name="Dahal R.H."/>
            <person name="Chaudhary D.K."/>
        </authorList>
    </citation>
    <scope>NUCLEOTIDE SEQUENCE [LARGE SCALE GENOMIC DNA]</scope>
    <source>
        <strain evidence="11 12">G-6-1-13</strain>
    </source>
</reference>
<gene>
    <name evidence="11" type="ORF">HHL17_16620</name>
</gene>
<dbReference type="Proteomes" id="UP000583266">
    <property type="component" value="Unassembled WGS sequence"/>
</dbReference>
<keyword evidence="3" id="KW-1134">Transmembrane beta strand</keyword>
<dbReference type="Pfam" id="PF13620">
    <property type="entry name" value="CarboxypepD_reg"/>
    <property type="match status" value="1"/>
</dbReference>